<dbReference type="InterPro" id="IPR001789">
    <property type="entry name" value="Sig_transdc_resp-reg_receiver"/>
</dbReference>
<sequence length="169" mass="18016">MLSTPGEGSRFWADLPLAAAAQRSVEAPSRFAPVDALQGARILLVEDHPVNTLVAEATLAHWGALVVTAGNGELAVRAVAEASTRGEPFDAVLMDLQMPVLGGIDATIAIRREHGALALPVIALTADALVAQCENALRHGMNDISKPIDPERLVRVLAHWVRRSRAARR</sequence>
<gene>
    <name evidence="4" type="ORF">FSC37_11910</name>
</gene>
<dbReference type="InterPro" id="IPR011006">
    <property type="entry name" value="CheY-like_superfamily"/>
</dbReference>
<protein>
    <submittedName>
        <fullName evidence="4">Response regulator</fullName>
    </submittedName>
</protein>
<dbReference type="Gene3D" id="3.40.50.2300">
    <property type="match status" value="1"/>
</dbReference>
<dbReference type="Proteomes" id="UP000321832">
    <property type="component" value="Unassembled WGS sequence"/>
</dbReference>
<evidence type="ECO:0000259" key="3">
    <source>
        <dbReference type="PROSITE" id="PS50110"/>
    </source>
</evidence>
<dbReference type="CDD" id="cd17546">
    <property type="entry name" value="REC_hyHK_CKI1_RcsC-like"/>
    <property type="match status" value="1"/>
</dbReference>
<reference evidence="4 5" key="1">
    <citation type="submission" date="2019-08" db="EMBL/GenBank/DDBJ databases">
        <authorList>
            <person name="Khan S.A."/>
            <person name="Jeon C.O."/>
            <person name="Jeong S.E."/>
        </authorList>
    </citation>
    <scope>NUCLEOTIDE SEQUENCE [LARGE SCALE GENOMIC DNA]</scope>
    <source>
        <strain evidence="5">IMCC1728</strain>
    </source>
</reference>
<organism evidence="4 5">
    <name type="scientific">Piscinibacter aquaticus</name>
    <dbReference type="NCBI Taxonomy" id="392597"/>
    <lineage>
        <taxon>Bacteria</taxon>
        <taxon>Pseudomonadati</taxon>
        <taxon>Pseudomonadota</taxon>
        <taxon>Betaproteobacteria</taxon>
        <taxon>Burkholderiales</taxon>
        <taxon>Sphaerotilaceae</taxon>
        <taxon>Piscinibacter</taxon>
    </lineage>
</organism>
<evidence type="ECO:0000256" key="1">
    <source>
        <dbReference type="ARBA" id="ARBA00022553"/>
    </source>
</evidence>
<keyword evidence="5" id="KW-1185">Reference proteome</keyword>
<dbReference type="PANTHER" id="PTHR45339:SF3">
    <property type="entry name" value="HISTIDINE KINASE"/>
    <property type="match status" value="1"/>
</dbReference>
<evidence type="ECO:0000313" key="4">
    <source>
        <dbReference type="EMBL" id="TXC66327.1"/>
    </source>
</evidence>
<proteinExistence type="predicted"/>
<accession>A0A5C6U0D8</accession>
<dbReference type="SMART" id="SM00448">
    <property type="entry name" value="REC"/>
    <property type="match status" value="1"/>
</dbReference>
<keyword evidence="1 2" id="KW-0597">Phosphoprotein</keyword>
<evidence type="ECO:0000256" key="2">
    <source>
        <dbReference type="PROSITE-ProRule" id="PRU00169"/>
    </source>
</evidence>
<dbReference type="SUPFAM" id="SSF52172">
    <property type="entry name" value="CheY-like"/>
    <property type="match status" value="1"/>
</dbReference>
<dbReference type="EMBL" id="VOPW01000001">
    <property type="protein sequence ID" value="TXC66327.1"/>
    <property type="molecule type" value="Genomic_DNA"/>
</dbReference>
<comment type="caution">
    <text evidence="4">The sequence shown here is derived from an EMBL/GenBank/DDBJ whole genome shotgun (WGS) entry which is preliminary data.</text>
</comment>
<evidence type="ECO:0000313" key="5">
    <source>
        <dbReference type="Proteomes" id="UP000321832"/>
    </source>
</evidence>
<name>A0A5C6U0D8_9BURK</name>
<dbReference type="AlphaFoldDB" id="A0A5C6U0D8"/>
<dbReference type="PROSITE" id="PS50110">
    <property type="entry name" value="RESPONSE_REGULATORY"/>
    <property type="match status" value="1"/>
</dbReference>
<feature type="domain" description="Response regulatory" evidence="3">
    <location>
        <begin position="41"/>
        <end position="161"/>
    </location>
</feature>
<dbReference type="Pfam" id="PF00072">
    <property type="entry name" value="Response_reg"/>
    <property type="match status" value="1"/>
</dbReference>
<dbReference type="GO" id="GO:0000160">
    <property type="term" value="P:phosphorelay signal transduction system"/>
    <property type="evidence" value="ECO:0007669"/>
    <property type="project" value="InterPro"/>
</dbReference>
<feature type="modified residue" description="4-aspartylphosphate" evidence="2">
    <location>
        <position position="95"/>
    </location>
</feature>
<dbReference type="PANTHER" id="PTHR45339">
    <property type="entry name" value="HYBRID SIGNAL TRANSDUCTION HISTIDINE KINASE J"/>
    <property type="match status" value="1"/>
</dbReference>